<reference evidence="1 2" key="2">
    <citation type="submission" date="2020-03" db="EMBL/GenBank/DDBJ databases">
        <title>Devosia chinhatensis sp. nov., isolated from a hexachlorocyclohexane (HCH) dump site in India.</title>
        <authorList>
            <person name="Kumar M."/>
            <person name="Lal R."/>
        </authorList>
    </citation>
    <scope>NUCLEOTIDE SEQUENCE [LARGE SCALE GENOMIC DNA]</scope>
    <source>
        <strain evidence="1 2">H239</strain>
    </source>
</reference>
<gene>
    <name evidence="1" type="ORF">G5575_15735</name>
</gene>
<reference evidence="1 2" key="1">
    <citation type="submission" date="2020-02" db="EMBL/GenBank/DDBJ databases">
        <authorList>
            <person name="Khan S.A."/>
            <person name="Jeon C.O."/>
            <person name="Chun B.H."/>
        </authorList>
    </citation>
    <scope>NUCLEOTIDE SEQUENCE [LARGE SCALE GENOMIC DNA]</scope>
    <source>
        <strain evidence="1 2">H239</strain>
    </source>
</reference>
<protein>
    <submittedName>
        <fullName evidence="1">Uncharacterized protein</fullName>
    </submittedName>
</protein>
<dbReference type="AlphaFoldDB" id="A0A6M1SNX8"/>
<sequence>MLDLHACPNDELVAEVKRRLEGATLGFHGRYTTNQQDFREAWTDAMDLLHDLCNGDFDRWQPHRQMMIDALERHGGDRVQNRRQLYAVNTTFHCRSAEEDHAPQQAA</sequence>
<evidence type="ECO:0000313" key="1">
    <source>
        <dbReference type="EMBL" id="NGP18908.1"/>
    </source>
</evidence>
<dbReference type="Proteomes" id="UP000474802">
    <property type="component" value="Unassembled WGS sequence"/>
</dbReference>
<proteinExistence type="predicted"/>
<dbReference type="RefSeq" id="WP_164535169.1">
    <property type="nucleotide sequence ID" value="NZ_JAALFG010000004.1"/>
</dbReference>
<organism evidence="1 2">
    <name type="scientific">Devosia aurantiaca</name>
    <dbReference type="NCBI Taxonomy" id="2714858"/>
    <lineage>
        <taxon>Bacteria</taxon>
        <taxon>Pseudomonadati</taxon>
        <taxon>Pseudomonadota</taxon>
        <taxon>Alphaproteobacteria</taxon>
        <taxon>Hyphomicrobiales</taxon>
        <taxon>Devosiaceae</taxon>
        <taxon>Devosia</taxon>
    </lineage>
</organism>
<keyword evidence="2" id="KW-1185">Reference proteome</keyword>
<comment type="caution">
    <text evidence="1">The sequence shown here is derived from an EMBL/GenBank/DDBJ whole genome shotgun (WGS) entry which is preliminary data.</text>
</comment>
<name>A0A6M1SNX8_9HYPH</name>
<accession>A0A6M1SNX8</accession>
<evidence type="ECO:0000313" key="2">
    <source>
        <dbReference type="Proteomes" id="UP000474802"/>
    </source>
</evidence>
<dbReference type="EMBL" id="JAALFG010000004">
    <property type="protein sequence ID" value="NGP18908.1"/>
    <property type="molecule type" value="Genomic_DNA"/>
</dbReference>